<feature type="compositionally biased region" description="Basic and acidic residues" evidence="2">
    <location>
        <begin position="382"/>
        <end position="394"/>
    </location>
</feature>
<evidence type="ECO:0000313" key="4">
    <source>
        <dbReference type="EMBL" id="OZI27523.1"/>
    </source>
</evidence>
<keyword evidence="5" id="KW-1185">Reference proteome</keyword>
<dbReference type="EMBL" id="NEVK01000001">
    <property type="protein sequence ID" value="OZI27523.1"/>
    <property type="molecule type" value="Genomic_DNA"/>
</dbReference>
<proteinExistence type="predicted"/>
<evidence type="ECO:0000256" key="3">
    <source>
        <dbReference type="SAM" id="SignalP"/>
    </source>
</evidence>
<evidence type="ECO:0008006" key="6">
    <source>
        <dbReference type="Google" id="ProtNLM"/>
    </source>
</evidence>
<gene>
    <name evidence="4" type="ORF">CAL19_02005</name>
</gene>
<name>A0A261RTC4_9BORD</name>
<sequence>MAAVGAAVAGAAAALVTFTSSAAKNARELANLSRLANTGMEEFQGLAYAARNFGVEQGKLSDILKDVNERVGEFNSTGGGPMKDFFEQIAPRVNLTANAFRNLSGPQALQLYYDSLVKAGASQQELTFYMEAMASDATALIPLLRDNGQAIKDMSAEAQQLGIVLSEIEVGQLVAADAAFAKMNKTMEAIKNQIAVQVAPLILELSHRFTQSGVNAKKFGEAVVSGMELAAKAVAALMDGYHALKIALAGVEIVGRTVALGIAKAMEAATAAIAALGDFAVDALNKAISAANNIPGIDIPALPRAADSDFLKGMSESIKMAEAMLLDSKLNLQDLVDAPSALSQVDEFFAGVRQRAEDTGKVMADLLSGYGQGGEGAGAPLEKGKDKGKGKGDNNDGLQNRLDALRDLFKSETELELEAFYERQELLAEAREKKLISDQEYQQMEADLAQMAQDNLTAIDEKASKERQKLAEQERSKRVAVMDGMLGNLASLMDSGNKKMFQIGKVAAIAQALLSARAAITHSYEAGAEIGGPVLGAAFAATAAAATAAQIASIKNTQFGGGGGVAGGAYSKPSDAIASGPSKSGGSGSKAESPVVNISLQGDRYDQKSVRGLIEAINEAVGDGARLRVT</sequence>
<evidence type="ECO:0000256" key="1">
    <source>
        <dbReference type="SAM" id="Coils"/>
    </source>
</evidence>
<protein>
    <recommendedName>
        <fullName evidence="6">Bacteriophage tail tape measure C-terminal domain-containing protein</fullName>
    </recommendedName>
</protein>
<accession>A0A261RTC4</accession>
<feature type="region of interest" description="Disordered" evidence="2">
    <location>
        <begin position="374"/>
        <end position="398"/>
    </location>
</feature>
<comment type="caution">
    <text evidence="4">The sequence shown here is derived from an EMBL/GenBank/DDBJ whole genome shotgun (WGS) entry which is preliminary data.</text>
</comment>
<dbReference type="AlphaFoldDB" id="A0A261RTC4"/>
<feature type="chain" id="PRO_5012175851" description="Bacteriophage tail tape measure C-terminal domain-containing protein" evidence="3">
    <location>
        <begin position="23"/>
        <end position="630"/>
    </location>
</feature>
<evidence type="ECO:0000256" key="2">
    <source>
        <dbReference type="SAM" id="MobiDB-lite"/>
    </source>
</evidence>
<evidence type="ECO:0000313" key="5">
    <source>
        <dbReference type="Proteomes" id="UP000216947"/>
    </source>
</evidence>
<reference evidence="5" key="1">
    <citation type="submission" date="2017-05" db="EMBL/GenBank/DDBJ databases">
        <title>Complete and WGS of Bordetella genogroups.</title>
        <authorList>
            <person name="Spilker T."/>
            <person name="Lipuma J."/>
        </authorList>
    </citation>
    <scope>NUCLEOTIDE SEQUENCE [LARGE SCALE GENOMIC DNA]</scope>
    <source>
        <strain evidence="5">AU18089</strain>
    </source>
</reference>
<feature type="signal peptide" evidence="3">
    <location>
        <begin position="1"/>
        <end position="22"/>
    </location>
</feature>
<keyword evidence="3" id="KW-0732">Signal</keyword>
<dbReference type="Proteomes" id="UP000216947">
    <property type="component" value="Unassembled WGS sequence"/>
</dbReference>
<keyword evidence="1" id="KW-0175">Coiled coil</keyword>
<feature type="coiled-coil region" evidence="1">
    <location>
        <begin position="427"/>
        <end position="476"/>
    </location>
</feature>
<organism evidence="4 5">
    <name type="scientific">Bordetella genomosp. 7</name>
    <dbReference type="NCBI Taxonomy" id="1416805"/>
    <lineage>
        <taxon>Bacteria</taxon>
        <taxon>Pseudomonadati</taxon>
        <taxon>Pseudomonadota</taxon>
        <taxon>Betaproteobacteria</taxon>
        <taxon>Burkholderiales</taxon>
        <taxon>Alcaligenaceae</taxon>
        <taxon>Bordetella</taxon>
    </lineage>
</organism>